<organism evidence="2 3">
    <name type="scientific">Nocardia callitridis</name>
    <dbReference type="NCBI Taxonomy" id="648753"/>
    <lineage>
        <taxon>Bacteria</taxon>
        <taxon>Bacillati</taxon>
        <taxon>Actinomycetota</taxon>
        <taxon>Actinomycetes</taxon>
        <taxon>Mycobacteriales</taxon>
        <taxon>Nocardiaceae</taxon>
        <taxon>Nocardia</taxon>
    </lineage>
</organism>
<feature type="transmembrane region" description="Helical" evidence="1">
    <location>
        <begin position="223"/>
        <end position="243"/>
    </location>
</feature>
<gene>
    <name evidence="2" type="primary">glnX</name>
    <name evidence="2" type="ORF">GCM10023318_20410</name>
</gene>
<evidence type="ECO:0000313" key="3">
    <source>
        <dbReference type="Proteomes" id="UP001500603"/>
    </source>
</evidence>
<keyword evidence="2" id="KW-0418">Kinase</keyword>
<reference evidence="3" key="1">
    <citation type="journal article" date="2019" name="Int. J. Syst. Evol. Microbiol.">
        <title>The Global Catalogue of Microorganisms (GCM) 10K type strain sequencing project: providing services to taxonomists for standard genome sequencing and annotation.</title>
        <authorList>
            <consortium name="The Broad Institute Genomics Platform"/>
            <consortium name="The Broad Institute Genome Sequencing Center for Infectious Disease"/>
            <person name="Wu L."/>
            <person name="Ma J."/>
        </authorList>
    </citation>
    <scope>NUCLEOTIDE SEQUENCE [LARGE SCALE GENOMIC DNA]</scope>
    <source>
        <strain evidence="3">JCM 18298</strain>
    </source>
</reference>
<keyword evidence="1" id="KW-0812">Transmembrane</keyword>
<keyword evidence="1" id="KW-1133">Transmembrane helix</keyword>
<comment type="caution">
    <text evidence="2">The sequence shown here is derived from an EMBL/GenBank/DDBJ whole genome shotgun (WGS) entry which is preliminary data.</text>
</comment>
<dbReference type="EMBL" id="BAABJM010000002">
    <property type="protein sequence ID" value="GAA5050298.1"/>
    <property type="molecule type" value="Genomic_DNA"/>
</dbReference>
<evidence type="ECO:0000256" key="1">
    <source>
        <dbReference type="SAM" id="Phobius"/>
    </source>
</evidence>
<protein>
    <submittedName>
        <fullName evidence="2">Protein kinase G-activating protein GlnX</fullName>
    </submittedName>
</protein>
<accession>A0ABP9K338</accession>
<feature type="transmembrane region" description="Helical" evidence="1">
    <location>
        <begin position="391"/>
        <end position="412"/>
    </location>
</feature>
<keyword evidence="2" id="KW-0808">Transferase</keyword>
<dbReference type="Proteomes" id="UP001500603">
    <property type="component" value="Unassembled WGS sequence"/>
</dbReference>
<keyword evidence="1" id="KW-0472">Membrane</keyword>
<dbReference type="GO" id="GO:0016301">
    <property type="term" value="F:kinase activity"/>
    <property type="evidence" value="ECO:0007669"/>
    <property type="project" value="UniProtKB-KW"/>
</dbReference>
<sequence>MGARVASAAQWLRRFIATTPGMISLIALGLVVVCLAGALTTQQQMSSKIERADTALTDTEPLAFAAQRLYVALSVADATAATAFLSGGIEAPEVRAQYQQSLADAAAALSDTTIGASDALTRHSVARIAADLPAYTGLVEAARANNRQGFPVGSSYLREASDLMRNSLLPTAEGLTSSRFAAVRADEHTIGTPPWSSVLVLLLVLLGCAAASVLLLRQTNRRLNVGVAAAATFAALALVWAVAATAIASTRVDTGAAGASSRFETLAKARISAQQARADETLQLVTRGDVEEGEQLFTQHEAQLRAQIDAALPAGSDAGAQLGEWGKGHVVQVEAYRSADYPAAVKQAIGNTPESSATRFALLDRSLNDSLADARNELRDGLDSARTTLTFSPSATLVLLVLGAAAAATGLWPRLKEFL</sequence>
<keyword evidence="3" id="KW-1185">Reference proteome</keyword>
<feature type="transmembrane region" description="Helical" evidence="1">
    <location>
        <begin position="21"/>
        <end position="39"/>
    </location>
</feature>
<evidence type="ECO:0000313" key="2">
    <source>
        <dbReference type="EMBL" id="GAA5050298.1"/>
    </source>
</evidence>
<dbReference type="RefSeq" id="WP_345494998.1">
    <property type="nucleotide sequence ID" value="NZ_BAABJM010000002.1"/>
</dbReference>
<name>A0ABP9K338_9NOCA</name>
<proteinExistence type="predicted"/>
<feature type="transmembrane region" description="Helical" evidence="1">
    <location>
        <begin position="195"/>
        <end position="216"/>
    </location>
</feature>